<evidence type="ECO:0000313" key="2">
    <source>
        <dbReference type="Proteomes" id="UP000054721"/>
    </source>
</evidence>
<sequence length="246" mass="27963">MQVQKCQSLLVSVSCATSYEDSSTRKAIIHLRAIMWCFRAPLLMRQCQPSRWLLPSQPLHGLAKVEEATLHPDVGNVALNGRDQGCFKIANKFRRIKLEAQFFRFVMEHIKYPAIREEISPNRHTNIRPWLVWSFATSLETSVGRLPNRLDVRGGSVGEDARKWLLEVAIGLFTRHNEHLFAASLIQLPCICHGSVDDPIENATVPFSAIVFDAKRKFPANPRGSCKVALRPYISQARRRGRQGRH</sequence>
<dbReference type="EMBL" id="JYDW01000239">
    <property type="protein sequence ID" value="KRZ51083.1"/>
    <property type="molecule type" value="Genomic_DNA"/>
</dbReference>
<name>A0A0V1KUQ7_9BILA</name>
<organism evidence="1 2">
    <name type="scientific">Trichinella nativa</name>
    <dbReference type="NCBI Taxonomy" id="6335"/>
    <lineage>
        <taxon>Eukaryota</taxon>
        <taxon>Metazoa</taxon>
        <taxon>Ecdysozoa</taxon>
        <taxon>Nematoda</taxon>
        <taxon>Enoplea</taxon>
        <taxon>Dorylaimia</taxon>
        <taxon>Trichinellida</taxon>
        <taxon>Trichinellidae</taxon>
        <taxon>Trichinella</taxon>
    </lineage>
</organism>
<evidence type="ECO:0000313" key="1">
    <source>
        <dbReference type="EMBL" id="KRZ51083.1"/>
    </source>
</evidence>
<reference evidence="1 2" key="1">
    <citation type="submission" date="2015-05" db="EMBL/GenBank/DDBJ databases">
        <title>Evolution of Trichinella species and genotypes.</title>
        <authorList>
            <person name="Korhonen P.K."/>
            <person name="Edoardo P."/>
            <person name="Giuseppe L.R."/>
            <person name="Gasser R.B."/>
        </authorList>
    </citation>
    <scope>NUCLEOTIDE SEQUENCE [LARGE SCALE GENOMIC DNA]</scope>
    <source>
        <strain evidence="1">ISS10</strain>
    </source>
</reference>
<accession>A0A0V1KUQ7</accession>
<gene>
    <name evidence="1" type="ORF">T02_6305</name>
</gene>
<keyword evidence="2" id="KW-1185">Reference proteome</keyword>
<protein>
    <submittedName>
        <fullName evidence="1">Uncharacterized protein</fullName>
    </submittedName>
</protein>
<dbReference type="Proteomes" id="UP000054721">
    <property type="component" value="Unassembled WGS sequence"/>
</dbReference>
<proteinExistence type="predicted"/>
<dbReference type="AlphaFoldDB" id="A0A0V1KUQ7"/>
<comment type="caution">
    <text evidence="1">The sequence shown here is derived from an EMBL/GenBank/DDBJ whole genome shotgun (WGS) entry which is preliminary data.</text>
</comment>